<sequence>MLSSPGILPVPVARERVKPFVATQAVDSSPQYVSERKSLSLKSVCIALNEMSSHEQHVCSPGTQYRPTLHVHLKHLFIFGDVTKAKWAGLDWQQMTSVNDGENATGCPLGVRDISRPEAFRTLTCLFLSG</sequence>
<dbReference type="EMBL" id="SOYY01000005">
    <property type="protein sequence ID" value="KAA0721228.1"/>
    <property type="molecule type" value="Genomic_DNA"/>
</dbReference>
<evidence type="ECO:0000313" key="1">
    <source>
        <dbReference type="EMBL" id="KAA0721228.1"/>
    </source>
</evidence>
<name>A0A5A9PHC0_9TELE</name>
<dbReference type="AlphaFoldDB" id="A0A5A9PHC0"/>
<dbReference type="Proteomes" id="UP000324632">
    <property type="component" value="Chromosome 5"/>
</dbReference>
<keyword evidence="2" id="KW-1185">Reference proteome</keyword>
<gene>
    <name evidence="1" type="ORF">E1301_Tti018125</name>
</gene>
<evidence type="ECO:0000313" key="2">
    <source>
        <dbReference type="Proteomes" id="UP000324632"/>
    </source>
</evidence>
<proteinExistence type="predicted"/>
<accession>A0A5A9PHC0</accession>
<organism evidence="1 2">
    <name type="scientific">Triplophysa tibetana</name>
    <dbReference type="NCBI Taxonomy" id="1572043"/>
    <lineage>
        <taxon>Eukaryota</taxon>
        <taxon>Metazoa</taxon>
        <taxon>Chordata</taxon>
        <taxon>Craniata</taxon>
        <taxon>Vertebrata</taxon>
        <taxon>Euteleostomi</taxon>
        <taxon>Actinopterygii</taxon>
        <taxon>Neopterygii</taxon>
        <taxon>Teleostei</taxon>
        <taxon>Ostariophysi</taxon>
        <taxon>Cypriniformes</taxon>
        <taxon>Nemacheilidae</taxon>
        <taxon>Triplophysa</taxon>
    </lineage>
</organism>
<comment type="caution">
    <text evidence="1">The sequence shown here is derived from an EMBL/GenBank/DDBJ whole genome shotgun (WGS) entry which is preliminary data.</text>
</comment>
<protein>
    <submittedName>
        <fullName evidence="1">Uncharacterized protein</fullName>
    </submittedName>
</protein>
<reference evidence="1 2" key="1">
    <citation type="journal article" date="2019" name="Mol. Ecol. Resour.">
        <title>Chromosome-level genome assembly of Triplophysa tibetana, a fish adapted to the harsh high-altitude environment of the Tibetan Plateau.</title>
        <authorList>
            <person name="Yang X."/>
            <person name="Liu H."/>
            <person name="Ma Z."/>
            <person name="Zou Y."/>
            <person name="Zou M."/>
            <person name="Mao Y."/>
            <person name="Li X."/>
            <person name="Wang H."/>
            <person name="Chen T."/>
            <person name="Wang W."/>
            <person name="Yang R."/>
        </authorList>
    </citation>
    <scope>NUCLEOTIDE SEQUENCE [LARGE SCALE GENOMIC DNA]</scope>
    <source>
        <strain evidence="1">TTIB1903HZAU</strain>
        <tissue evidence="1">Muscle</tissue>
    </source>
</reference>